<feature type="compositionally biased region" description="Acidic residues" evidence="1">
    <location>
        <begin position="285"/>
        <end position="298"/>
    </location>
</feature>
<evidence type="ECO:0000313" key="4">
    <source>
        <dbReference type="Proteomes" id="UP000094053"/>
    </source>
</evidence>
<keyword evidence="4" id="KW-1185">Reference proteome</keyword>
<sequence>MAVAGAGVLAFALVIAPPAPAAAQTPSGPVHPTVLAFSPTAAMAALQRIVDASPQPVAVPTIQVPTTQPAGRDGHKVGDVAPLTAAALAVPGLSLPTPNELFGMLVTPLLENPVIGPVIGQVLLGGLILTVGALAVVFAVCPPCGLVYDVVVDLVRNFFTRVAPFRVAAAAVAEPVEMLAEVEPAQAEPDETMGRLSEPPEDPVLQQDSPVGDHRALGEQAPPDVPQAGEDEPLTPSTGQEEIGEISDEGLAQDDTEDLSPTEDEAEAEDDVTGDRLSETGGLAEEPESDAGAADDDATAPADDNPSDSPDNESSGGETDSE</sequence>
<keyword evidence="2" id="KW-0732">Signal</keyword>
<evidence type="ECO:0000313" key="3">
    <source>
        <dbReference type="EMBL" id="ODQ90002.1"/>
    </source>
</evidence>
<feature type="compositionally biased region" description="Acidic residues" evidence="1">
    <location>
        <begin position="242"/>
        <end position="272"/>
    </location>
</feature>
<dbReference type="EMBL" id="MIHA01000007">
    <property type="protein sequence ID" value="ODQ90002.1"/>
    <property type="molecule type" value="Genomic_DNA"/>
</dbReference>
<dbReference type="AlphaFoldDB" id="A0A1E3RKP8"/>
<organism evidence="3 4">
    <name type="scientific">Mycolicibacterium flavescens</name>
    <name type="common">Mycobacterium flavescens</name>
    <dbReference type="NCBI Taxonomy" id="1776"/>
    <lineage>
        <taxon>Bacteria</taxon>
        <taxon>Bacillati</taxon>
        <taxon>Actinomycetota</taxon>
        <taxon>Actinomycetes</taxon>
        <taxon>Mycobacteriales</taxon>
        <taxon>Mycobacteriaceae</taxon>
        <taxon>Mycolicibacterium</taxon>
    </lineage>
</organism>
<feature type="chain" id="PRO_5009134955" description="Transmembrane protein" evidence="2">
    <location>
        <begin position="22"/>
        <end position="322"/>
    </location>
</feature>
<feature type="signal peptide" evidence="2">
    <location>
        <begin position="1"/>
        <end position="21"/>
    </location>
</feature>
<evidence type="ECO:0008006" key="5">
    <source>
        <dbReference type="Google" id="ProtNLM"/>
    </source>
</evidence>
<comment type="caution">
    <text evidence="3">The sequence shown here is derived from an EMBL/GenBank/DDBJ whole genome shotgun (WGS) entry which is preliminary data.</text>
</comment>
<protein>
    <recommendedName>
        <fullName evidence="5">Transmembrane protein</fullName>
    </recommendedName>
</protein>
<dbReference type="Proteomes" id="UP000094053">
    <property type="component" value="Unassembled WGS sequence"/>
</dbReference>
<evidence type="ECO:0000256" key="2">
    <source>
        <dbReference type="SAM" id="SignalP"/>
    </source>
</evidence>
<feature type="region of interest" description="Disordered" evidence="1">
    <location>
        <begin position="185"/>
        <end position="322"/>
    </location>
</feature>
<evidence type="ECO:0000256" key="1">
    <source>
        <dbReference type="SAM" id="MobiDB-lite"/>
    </source>
</evidence>
<feature type="compositionally biased region" description="Low complexity" evidence="1">
    <location>
        <begin position="299"/>
        <end position="322"/>
    </location>
</feature>
<reference evidence="4" key="1">
    <citation type="submission" date="2016-09" db="EMBL/GenBank/DDBJ databases">
        <authorList>
            <person name="Greninger A.L."/>
            <person name="Jerome K.R."/>
            <person name="Mcnair B."/>
            <person name="Wallis C."/>
            <person name="Fang F."/>
        </authorList>
    </citation>
    <scope>NUCLEOTIDE SEQUENCE [LARGE SCALE GENOMIC DNA]</scope>
    <source>
        <strain evidence="4">M6</strain>
    </source>
</reference>
<proteinExistence type="predicted"/>
<accession>A0A1E3RKP8</accession>
<name>A0A1E3RKP8_MYCFV</name>
<gene>
    <name evidence="3" type="ORF">BHQ18_11105</name>
</gene>